<evidence type="ECO:0000313" key="3">
    <source>
        <dbReference type="Proteomes" id="UP000598820"/>
    </source>
</evidence>
<keyword evidence="3" id="KW-1185">Reference proteome</keyword>
<sequence>MGGKRSTVPYYEGEFFDTAILASAGISISLETDRPAQSRSGVPKSGLQPGTTPSVAVPDESLYGPTIDDVMPWGDGNDFPQRMVDLYNQDPIIPQTLGKLATMIVGGGILIVEEDIDEKGQKVFRAPSGDPALLAEIRAFIDHPKFSLYMREMASDVITFYNGWPEMIISKDRSIITSLEPLNGEECRWCRMTSKGELPYIYLSANWPRYTPLLTKKINVLDPYRPDAVEWLREASFHNCVYPIRFPTPGKRYYSLPHHYSIVESGWLDVHLAIPQFKKFVMKNQMTLKYHWKVDKEYWAQTYGEKYTKATPEGKRAIKVKWLKDMNKTLTDVSRAGNSIITDVTWDQVNKVYKDHITVTPITDAMIDGKYIEDNLEAAANIFYAFGVDPSQVGFAGGDKMGGQSGGSDKREAYLIALQMLRPFRDMLLEPLRFVSIYNGWKAAMPKLAFAFNDTILTTLDTGAGTAKKLS</sequence>
<reference evidence="2" key="1">
    <citation type="submission" date="2020-09" db="EMBL/GenBank/DDBJ databases">
        <authorList>
            <person name="Kim M.K."/>
        </authorList>
    </citation>
    <scope>NUCLEOTIDE SEQUENCE</scope>
    <source>
        <strain evidence="2">BT702</strain>
    </source>
</reference>
<dbReference type="AlphaFoldDB" id="A0A926XTM3"/>
<dbReference type="EMBL" id="JACWZY010000003">
    <property type="protein sequence ID" value="MBD2700144.1"/>
    <property type="molecule type" value="Genomic_DNA"/>
</dbReference>
<gene>
    <name evidence="2" type="ORF">IC229_05825</name>
</gene>
<comment type="caution">
    <text evidence="2">The sequence shown here is derived from an EMBL/GenBank/DDBJ whole genome shotgun (WGS) entry which is preliminary data.</text>
</comment>
<feature type="region of interest" description="Disordered" evidence="1">
    <location>
        <begin position="32"/>
        <end position="61"/>
    </location>
</feature>
<dbReference type="RefSeq" id="WP_190885996.1">
    <property type="nucleotide sequence ID" value="NZ_JACWZY010000003.1"/>
</dbReference>
<organism evidence="2 3">
    <name type="scientific">Spirosoma profusum</name>
    <dbReference type="NCBI Taxonomy" id="2771354"/>
    <lineage>
        <taxon>Bacteria</taxon>
        <taxon>Pseudomonadati</taxon>
        <taxon>Bacteroidota</taxon>
        <taxon>Cytophagia</taxon>
        <taxon>Cytophagales</taxon>
        <taxon>Cytophagaceae</taxon>
        <taxon>Spirosoma</taxon>
    </lineage>
</organism>
<protein>
    <submittedName>
        <fullName evidence="2">Uncharacterized protein</fullName>
    </submittedName>
</protein>
<name>A0A926XTM3_9BACT</name>
<evidence type="ECO:0000313" key="2">
    <source>
        <dbReference type="EMBL" id="MBD2700144.1"/>
    </source>
</evidence>
<evidence type="ECO:0000256" key="1">
    <source>
        <dbReference type="SAM" id="MobiDB-lite"/>
    </source>
</evidence>
<accession>A0A926XTM3</accession>
<proteinExistence type="predicted"/>
<dbReference type="Proteomes" id="UP000598820">
    <property type="component" value="Unassembled WGS sequence"/>
</dbReference>